<dbReference type="PANTHER" id="PTHR48081:SF3">
    <property type="entry name" value="ALPHA_BETA HYDROLASE FOLD-3 DOMAIN-CONTAINING PROTEIN"/>
    <property type="match status" value="1"/>
</dbReference>
<dbReference type="PANTHER" id="PTHR48081">
    <property type="entry name" value="AB HYDROLASE SUPERFAMILY PROTEIN C4A8.06C"/>
    <property type="match status" value="1"/>
</dbReference>
<sequence>MSLRTTAATRFDSFDVHRTSYKTIGSHEIEATVLIPKAVKPGKHPLFVKWHGGGLTAGEGAYPDWFPAYLVSLLLRNDAIAVLPNYRLTPEHSGDEILQDIADFWTWLRASLPAFVASKSPSTEIDLSKILVSGDSAGGWCAIQSILTLPQSTFNACLLQYPVTNLIPTSPDDTPCGETIPPKEVLDEFIANIVPGTVVSSAIPPARSDLAPMLRAHRRWTEFFGDAKHLMPDTRIEDATFLAPTYIIHGKDDTNVGVELTHAFVEKAEKLIPGARFKVATPPGDHGFDTEIYEEDEPWLKDILEGVEADWLA</sequence>
<dbReference type="InterPro" id="IPR050300">
    <property type="entry name" value="GDXG_lipolytic_enzyme"/>
</dbReference>
<dbReference type="OrthoDB" id="19653at2759"/>
<dbReference type="GO" id="GO:0016787">
    <property type="term" value="F:hydrolase activity"/>
    <property type="evidence" value="ECO:0007669"/>
    <property type="project" value="UniProtKB-KW"/>
</dbReference>
<evidence type="ECO:0000259" key="2">
    <source>
        <dbReference type="Pfam" id="PF07859"/>
    </source>
</evidence>
<dbReference type="Pfam" id="PF07859">
    <property type="entry name" value="Abhydrolase_3"/>
    <property type="match status" value="1"/>
</dbReference>
<feature type="domain" description="Alpha/beta hydrolase fold-3" evidence="2">
    <location>
        <begin position="48"/>
        <end position="196"/>
    </location>
</feature>
<reference evidence="3" key="1">
    <citation type="journal article" date="2020" name="Stud. Mycol.">
        <title>101 Dothideomycetes genomes: a test case for predicting lifestyles and emergence of pathogens.</title>
        <authorList>
            <person name="Haridas S."/>
            <person name="Albert R."/>
            <person name="Binder M."/>
            <person name="Bloem J."/>
            <person name="Labutti K."/>
            <person name="Salamov A."/>
            <person name="Andreopoulos B."/>
            <person name="Baker S."/>
            <person name="Barry K."/>
            <person name="Bills G."/>
            <person name="Bluhm B."/>
            <person name="Cannon C."/>
            <person name="Castanera R."/>
            <person name="Culley D."/>
            <person name="Daum C."/>
            <person name="Ezra D."/>
            <person name="Gonzalez J."/>
            <person name="Henrissat B."/>
            <person name="Kuo A."/>
            <person name="Liang C."/>
            <person name="Lipzen A."/>
            <person name="Lutzoni F."/>
            <person name="Magnuson J."/>
            <person name="Mondo S."/>
            <person name="Nolan M."/>
            <person name="Ohm R."/>
            <person name="Pangilinan J."/>
            <person name="Park H.-J."/>
            <person name="Ramirez L."/>
            <person name="Alfaro M."/>
            <person name="Sun H."/>
            <person name="Tritt A."/>
            <person name="Yoshinaga Y."/>
            <person name="Zwiers L.-H."/>
            <person name="Turgeon B."/>
            <person name="Goodwin S."/>
            <person name="Spatafora J."/>
            <person name="Crous P."/>
            <person name="Grigoriev I."/>
        </authorList>
    </citation>
    <scope>NUCLEOTIDE SEQUENCE</scope>
    <source>
        <strain evidence="3">CBS 175.79</strain>
    </source>
</reference>
<dbReference type="SUPFAM" id="SSF53474">
    <property type="entry name" value="alpha/beta-Hydrolases"/>
    <property type="match status" value="1"/>
</dbReference>
<accession>A0A6A5XJ00</accession>
<protein>
    <submittedName>
        <fullName evidence="3">Alpha/beta-hydrolase</fullName>
    </submittedName>
</protein>
<evidence type="ECO:0000313" key="3">
    <source>
        <dbReference type="EMBL" id="KAF2012933.1"/>
    </source>
</evidence>
<evidence type="ECO:0000313" key="4">
    <source>
        <dbReference type="Proteomes" id="UP000799778"/>
    </source>
</evidence>
<name>A0A6A5XJ00_9PLEO</name>
<dbReference type="InterPro" id="IPR013094">
    <property type="entry name" value="AB_hydrolase_3"/>
</dbReference>
<organism evidence="3 4">
    <name type="scientific">Aaosphaeria arxii CBS 175.79</name>
    <dbReference type="NCBI Taxonomy" id="1450172"/>
    <lineage>
        <taxon>Eukaryota</taxon>
        <taxon>Fungi</taxon>
        <taxon>Dikarya</taxon>
        <taxon>Ascomycota</taxon>
        <taxon>Pezizomycotina</taxon>
        <taxon>Dothideomycetes</taxon>
        <taxon>Pleosporomycetidae</taxon>
        <taxon>Pleosporales</taxon>
        <taxon>Pleosporales incertae sedis</taxon>
        <taxon>Aaosphaeria</taxon>
    </lineage>
</organism>
<keyword evidence="1 3" id="KW-0378">Hydrolase</keyword>
<dbReference type="RefSeq" id="XP_033381272.1">
    <property type="nucleotide sequence ID" value="XM_033534087.1"/>
</dbReference>
<dbReference type="EMBL" id="ML978072">
    <property type="protein sequence ID" value="KAF2012933.1"/>
    <property type="molecule type" value="Genomic_DNA"/>
</dbReference>
<gene>
    <name evidence="3" type="ORF">BU24DRAFT_494846</name>
</gene>
<dbReference type="InterPro" id="IPR029058">
    <property type="entry name" value="AB_hydrolase_fold"/>
</dbReference>
<dbReference type="Gene3D" id="3.40.50.1820">
    <property type="entry name" value="alpha/beta hydrolase"/>
    <property type="match status" value="1"/>
</dbReference>
<keyword evidence="4" id="KW-1185">Reference proteome</keyword>
<dbReference type="Proteomes" id="UP000799778">
    <property type="component" value="Unassembled WGS sequence"/>
</dbReference>
<proteinExistence type="predicted"/>
<dbReference type="GeneID" id="54291484"/>
<evidence type="ECO:0000256" key="1">
    <source>
        <dbReference type="ARBA" id="ARBA00022801"/>
    </source>
</evidence>
<dbReference type="AlphaFoldDB" id="A0A6A5XJ00"/>